<keyword evidence="2" id="KW-0812">Transmembrane</keyword>
<dbReference type="AlphaFoldDB" id="A0A8B0SE03"/>
<dbReference type="InterPro" id="IPR016047">
    <property type="entry name" value="M23ase_b-sheet_dom"/>
</dbReference>
<dbReference type="InterPro" id="IPR011055">
    <property type="entry name" value="Dup_hybrid_motif"/>
</dbReference>
<feature type="domain" description="M23ase beta-sheet core" evidence="3">
    <location>
        <begin position="215"/>
        <end position="311"/>
    </location>
</feature>
<evidence type="ECO:0000313" key="4">
    <source>
        <dbReference type="EMBL" id="MBO0614584.1"/>
    </source>
</evidence>
<dbReference type="CDD" id="cd12797">
    <property type="entry name" value="M23_peptidase"/>
    <property type="match status" value="1"/>
</dbReference>
<organism evidence="5">
    <name type="scientific">Thiothrix fructosivorans</name>
    <dbReference type="NCBI Taxonomy" id="111770"/>
    <lineage>
        <taxon>Bacteria</taxon>
        <taxon>Pseudomonadati</taxon>
        <taxon>Pseudomonadota</taxon>
        <taxon>Gammaproteobacteria</taxon>
        <taxon>Thiotrichales</taxon>
        <taxon>Thiotrichaceae</taxon>
        <taxon>Thiothrix</taxon>
    </lineage>
</organism>
<feature type="transmembrane region" description="Helical" evidence="2">
    <location>
        <begin position="20"/>
        <end position="40"/>
    </location>
</feature>
<dbReference type="Proteomes" id="UP000664466">
    <property type="component" value="Unassembled WGS sequence"/>
</dbReference>
<evidence type="ECO:0000313" key="5">
    <source>
        <dbReference type="EMBL" id="QTX09411.1"/>
    </source>
</evidence>
<accession>A0A8B0SE03</accession>
<dbReference type="RefSeq" id="WP_207252300.1">
    <property type="nucleotide sequence ID" value="NZ_JAFMPM010000008.1"/>
</dbReference>
<evidence type="ECO:0000313" key="6">
    <source>
        <dbReference type="Proteomes" id="UP000664466"/>
    </source>
</evidence>
<reference evidence="4 6" key="1">
    <citation type="submission" date="2021-03" db="EMBL/GenBank/DDBJ databases">
        <title>Draft genome and methylome analysis of Thiotrix fructosivoruns ATCC 49748.</title>
        <authorList>
            <person name="Fomenkov A."/>
            <person name="Grabovich M.Y."/>
            <person name="Roberts R.J."/>
        </authorList>
    </citation>
    <scope>NUCLEOTIDE SEQUENCE [LARGE SCALE GENOMIC DNA]</scope>
    <source>
        <strain evidence="4 6">ATCC 49748</strain>
    </source>
</reference>
<evidence type="ECO:0000256" key="2">
    <source>
        <dbReference type="SAM" id="Phobius"/>
    </source>
</evidence>
<proteinExistence type="predicted"/>
<feature type="coiled-coil region" evidence="1">
    <location>
        <begin position="91"/>
        <end position="118"/>
    </location>
</feature>
<gene>
    <name evidence="5" type="ORF">J1836_012310</name>
    <name evidence="4" type="ORF">J1836_16920</name>
</gene>
<dbReference type="PANTHER" id="PTHR21666:SF291">
    <property type="entry name" value="STAGE II SPORULATION PROTEIN Q"/>
    <property type="match status" value="1"/>
</dbReference>
<dbReference type="Gene3D" id="2.70.70.10">
    <property type="entry name" value="Glucose Permease (Domain IIA)"/>
    <property type="match status" value="1"/>
</dbReference>
<protein>
    <submittedName>
        <fullName evidence="5">M23 family metallopeptidase</fullName>
    </submittedName>
</protein>
<evidence type="ECO:0000256" key="1">
    <source>
        <dbReference type="SAM" id="Coils"/>
    </source>
</evidence>
<name>A0A8B0SE03_9GAMM</name>
<dbReference type="Pfam" id="PF01551">
    <property type="entry name" value="Peptidase_M23"/>
    <property type="match status" value="1"/>
</dbReference>
<reference evidence="5" key="2">
    <citation type="submission" date="2021-04" db="EMBL/GenBank/DDBJ databases">
        <title>Complete Genome and methylome analysis of Thiothrix fructosivorans ATCC 49748.</title>
        <authorList>
            <person name="Fomenkov A."/>
            <person name="Sun L."/>
            <person name="Vincze T."/>
            <person name="Grabovich M.Y."/>
            <person name="Roberts R.J."/>
        </authorList>
    </citation>
    <scope>NUCLEOTIDE SEQUENCE</scope>
    <source>
        <strain evidence="5">ATCC 49748</strain>
    </source>
</reference>
<keyword evidence="2" id="KW-1133">Transmembrane helix</keyword>
<keyword evidence="1" id="KW-0175">Coiled coil</keyword>
<sequence>MQVICLSDDGSRRSSFMLHPWKHLIIPAGIVALLLVGLSVNQMFGLYRLDATPQHSALSGNDAGKLLSALEQQISTVDQIKKTYANYTVDVDTLSVRLGNLEAEIARLNALAKRVADKAKLDPQEFALDTKPGRGGVDQEVLSGQHKTSSNELLSAFQDAENSVDRQKGMLSTLEQILEGVTLQQEVLPSGRPVHSGYISSEFGFRRDPFNGRQKMHKGVDYAGPQGTDIFAVGGGVVSFAGNRNDGYGNVVEVDHGDALISRYAHLSTTKVVEGEVVKKGDNVAWMGSTGRSTGSHLHLEVLKNGAPVNPREYLGHEE</sequence>
<dbReference type="EMBL" id="CP072748">
    <property type="protein sequence ID" value="QTX09411.1"/>
    <property type="molecule type" value="Genomic_DNA"/>
</dbReference>
<dbReference type="EMBL" id="JAFMPM010000008">
    <property type="protein sequence ID" value="MBO0614584.1"/>
    <property type="molecule type" value="Genomic_DNA"/>
</dbReference>
<keyword evidence="6" id="KW-1185">Reference proteome</keyword>
<evidence type="ECO:0000259" key="3">
    <source>
        <dbReference type="Pfam" id="PF01551"/>
    </source>
</evidence>
<dbReference type="GO" id="GO:0004222">
    <property type="term" value="F:metalloendopeptidase activity"/>
    <property type="evidence" value="ECO:0007669"/>
    <property type="project" value="TreeGrafter"/>
</dbReference>
<dbReference type="PANTHER" id="PTHR21666">
    <property type="entry name" value="PEPTIDASE-RELATED"/>
    <property type="match status" value="1"/>
</dbReference>
<dbReference type="FunFam" id="2.70.70.10:FF:000006">
    <property type="entry name" value="M23 family peptidase"/>
    <property type="match status" value="1"/>
</dbReference>
<keyword evidence="2" id="KW-0472">Membrane</keyword>
<dbReference type="InterPro" id="IPR050570">
    <property type="entry name" value="Cell_wall_metabolism_enzyme"/>
</dbReference>
<dbReference type="SUPFAM" id="SSF51261">
    <property type="entry name" value="Duplicated hybrid motif"/>
    <property type="match status" value="1"/>
</dbReference>